<dbReference type="PANTHER" id="PTHR47894">
    <property type="entry name" value="HTH-TYPE TRANSCRIPTIONAL REGULATOR GADX"/>
    <property type="match status" value="1"/>
</dbReference>
<accession>A0ABU2U6F0</accession>
<dbReference type="RefSeq" id="WP_311699997.1">
    <property type="nucleotide sequence ID" value="NZ_JAVREY010000077.1"/>
</dbReference>
<dbReference type="Pfam" id="PF12833">
    <property type="entry name" value="HTH_18"/>
    <property type="match status" value="1"/>
</dbReference>
<dbReference type="InterPro" id="IPR018060">
    <property type="entry name" value="HTH_AraC"/>
</dbReference>
<organism evidence="5 6">
    <name type="scientific">Streptomyces gibsoniae</name>
    <dbReference type="NCBI Taxonomy" id="3075529"/>
    <lineage>
        <taxon>Bacteria</taxon>
        <taxon>Bacillati</taxon>
        <taxon>Actinomycetota</taxon>
        <taxon>Actinomycetes</taxon>
        <taxon>Kitasatosporales</taxon>
        <taxon>Streptomycetaceae</taxon>
        <taxon>Streptomyces</taxon>
    </lineage>
</organism>
<evidence type="ECO:0000256" key="1">
    <source>
        <dbReference type="ARBA" id="ARBA00023015"/>
    </source>
</evidence>
<comment type="caution">
    <text evidence="5">The sequence shown here is derived from an EMBL/GenBank/DDBJ whole genome shotgun (WGS) entry which is preliminary data.</text>
</comment>
<evidence type="ECO:0000256" key="2">
    <source>
        <dbReference type="ARBA" id="ARBA00023125"/>
    </source>
</evidence>
<gene>
    <name evidence="5" type="ORF">RM764_37160</name>
</gene>
<keyword evidence="2" id="KW-0238">DNA-binding</keyword>
<dbReference type="SMART" id="SM00342">
    <property type="entry name" value="HTH_ARAC"/>
    <property type="match status" value="1"/>
</dbReference>
<keyword evidence="6" id="KW-1185">Reference proteome</keyword>
<dbReference type="SUPFAM" id="SSF46689">
    <property type="entry name" value="Homeodomain-like"/>
    <property type="match status" value="1"/>
</dbReference>
<dbReference type="PROSITE" id="PS01124">
    <property type="entry name" value="HTH_ARAC_FAMILY_2"/>
    <property type="match status" value="1"/>
</dbReference>
<dbReference type="InterPro" id="IPR009057">
    <property type="entry name" value="Homeodomain-like_sf"/>
</dbReference>
<sequence>MRAAAPSALRATAWPTVAASYAHAVAHARGPRDDGTGVADTTRGAWASPTQRLPFADVRLLWERLLGPDENPYVGLTVGSSLRPADLHVLGHLVLASASLAEAAAAAVSYHPLVSEAGVVSLHRGPRQSRMVYRPTVAPGAMHPQQVEAVVTGMVTAAGWIARDWAPVSVAFAHRAIGEPGRYADILGCPVAFDAAENAITVHTAELDRPRALSDPDLVALHRRHADVLLGGLPASATLRERVRGWLDRADLLRVGPEDLRDVLFLSPRTLRRALREEGTSWRELLDDARHMRALELLRTSDLTLDGVARQVGLSGAAALVRAFTRWHHMTPGAYRRHHAHSTSTAHSEKPPP</sequence>
<name>A0ABU2U6F0_9ACTN</name>
<feature type="domain" description="HTH araC/xylS-type" evidence="4">
    <location>
        <begin position="241"/>
        <end position="338"/>
    </location>
</feature>
<keyword evidence="3" id="KW-0804">Transcription</keyword>
<dbReference type="Proteomes" id="UP001183809">
    <property type="component" value="Unassembled WGS sequence"/>
</dbReference>
<evidence type="ECO:0000313" key="5">
    <source>
        <dbReference type="EMBL" id="MDT0468552.1"/>
    </source>
</evidence>
<dbReference type="Pfam" id="PF12625">
    <property type="entry name" value="Arabinose_bd"/>
    <property type="match status" value="1"/>
</dbReference>
<protein>
    <submittedName>
        <fullName evidence="5">AraC family transcriptional regulator ligand-binding domain-containing protein</fullName>
    </submittedName>
</protein>
<dbReference type="Gene3D" id="1.10.10.60">
    <property type="entry name" value="Homeodomain-like"/>
    <property type="match status" value="1"/>
</dbReference>
<evidence type="ECO:0000259" key="4">
    <source>
        <dbReference type="PROSITE" id="PS01124"/>
    </source>
</evidence>
<dbReference type="EMBL" id="JAVREY010000077">
    <property type="protein sequence ID" value="MDT0468552.1"/>
    <property type="molecule type" value="Genomic_DNA"/>
</dbReference>
<keyword evidence="1" id="KW-0805">Transcription regulation</keyword>
<dbReference type="InterPro" id="IPR032687">
    <property type="entry name" value="AraC-type_N"/>
</dbReference>
<evidence type="ECO:0000256" key="3">
    <source>
        <dbReference type="ARBA" id="ARBA00023163"/>
    </source>
</evidence>
<evidence type="ECO:0000313" key="6">
    <source>
        <dbReference type="Proteomes" id="UP001183809"/>
    </source>
</evidence>
<reference evidence="6" key="1">
    <citation type="submission" date="2023-07" db="EMBL/GenBank/DDBJ databases">
        <title>30 novel species of actinomycetes from the DSMZ collection.</title>
        <authorList>
            <person name="Nouioui I."/>
        </authorList>
    </citation>
    <scope>NUCLEOTIDE SEQUENCE [LARGE SCALE GENOMIC DNA]</scope>
    <source>
        <strain evidence="6">DSM 41699</strain>
    </source>
</reference>
<proteinExistence type="predicted"/>
<dbReference type="PANTHER" id="PTHR47894:SF1">
    <property type="entry name" value="HTH-TYPE TRANSCRIPTIONAL REGULATOR VQSM"/>
    <property type="match status" value="1"/>
</dbReference>